<dbReference type="Proteomes" id="UP000036958">
    <property type="component" value="Unassembled WGS sequence"/>
</dbReference>
<proteinExistence type="predicted"/>
<protein>
    <submittedName>
        <fullName evidence="1">Uncharacterized protein</fullName>
    </submittedName>
</protein>
<gene>
    <name evidence="1" type="ORF">NC99_42310</name>
</gene>
<organism evidence="1 2">
    <name type="scientific">Sunxiuqinia dokdonensis</name>
    <dbReference type="NCBI Taxonomy" id="1409788"/>
    <lineage>
        <taxon>Bacteria</taxon>
        <taxon>Pseudomonadati</taxon>
        <taxon>Bacteroidota</taxon>
        <taxon>Bacteroidia</taxon>
        <taxon>Marinilabiliales</taxon>
        <taxon>Prolixibacteraceae</taxon>
        <taxon>Sunxiuqinia</taxon>
    </lineage>
</organism>
<dbReference type="STRING" id="1409788.NC99_42310"/>
<dbReference type="EMBL" id="LGIA01000206">
    <property type="protein sequence ID" value="KOH42924.1"/>
    <property type="molecule type" value="Genomic_DNA"/>
</dbReference>
<evidence type="ECO:0000313" key="1">
    <source>
        <dbReference type="EMBL" id="KOH42924.1"/>
    </source>
</evidence>
<keyword evidence="2" id="KW-1185">Reference proteome</keyword>
<comment type="caution">
    <text evidence="1">The sequence shown here is derived from an EMBL/GenBank/DDBJ whole genome shotgun (WGS) entry which is preliminary data.</text>
</comment>
<evidence type="ECO:0000313" key="2">
    <source>
        <dbReference type="Proteomes" id="UP000036958"/>
    </source>
</evidence>
<accession>A0A0L8V3D7</accession>
<sequence>MVDPSAQYRHQARKVFDRIGPFIIYLFEEIWKIHQACKG</sequence>
<dbReference type="AlphaFoldDB" id="A0A0L8V3D7"/>
<reference evidence="2" key="1">
    <citation type="submission" date="2015-07" db="EMBL/GenBank/DDBJ databases">
        <title>Genome sequencing of Sunxiuqinia dokdonensis strain SK.</title>
        <authorList>
            <person name="Ahn S."/>
            <person name="Kim B.-C."/>
        </authorList>
    </citation>
    <scope>NUCLEOTIDE SEQUENCE [LARGE SCALE GENOMIC DNA]</scope>
    <source>
        <strain evidence="2">SK</strain>
    </source>
</reference>
<name>A0A0L8V3D7_9BACT</name>